<dbReference type="Gene3D" id="1.10.10.10">
    <property type="entry name" value="Winged helix-like DNA-binding domain superfamily/Winged helix DNA-binding domain"/>
    <property type="match status" value="1"/>
</dbReference>
<dbReference type="SUPFAM" id="SSF46785">
    <property type="entry name" value="Winged helix' DNA-binding domain"/>
    <property type="match status" value="1"/>
</dbReference>
<dbReference type="GO" id="GO:0005737">
    <property type="term" value="C:cytoplasm"/>
    <property type="evidence" value="ECO:0007669"/>
    <property type="project" value="TreeGrafter"/>
</dbReference>
<sequence length="185" mass="20688">MESYEVELDGTTYPVKCCRNLNGHSIGPYQIHAGKSVPIVKGGCEESIKMEEGEIYAIETFGSTGRGYVVEDMECSHYMKNFHAPHVPLRMQSSKRLLAHINKTFGTLAFCRRWLERDDGGSATVNGQNGKQTKYMGALKNLCDVGIVQAYPPLCDVKGCYTAQYEHTIMMRPTCKEVVSRGDDY</sequence>
<dbReference type="Gene3D" id="3.90.230.10">
    <property type="entry name" value="Creatinase/methionine aminopeptidase superfamily"/>
    <property type="match status" value="1"/>
</dbReference>
<gene>
    <name evidence="4" type="ORF">PARE0329_LOCUS378</name>
</gene>
<organism evidence="4">
    <name type="scientific">Pseudo-nitzschia arenysensis</name>
    <dbReference type="NCBI Taxonomy" id="697910"/>
    <lineage>
        <taxon>Eukaryota</taxon>
        <taxon>Sar</taxon>
        <taxon>Stramenopiles</taxon>
        <taxon>Ochrophyta</taxon>
        <taxon>Bacillariophyta</taxon>
        <taxon>Bacillariophyceae</taxon>
        <taxon>Bacillariophycidae</taxon>
        <taxon>Bacillariales</taxon>
        <taxon>Bacillariaceae</taxon>
        <taxon>Pseudo-nitzschia</taxon>
    </lineage>
</organism>
<protein>
    <recommendedName>
        <fullName evidence="5">Peptidase M24 domain-containing protein</fullName>
    </recommendedName>
</protein>
<proteinExistence type="predicted"/>
<dbReference type="InterPro" id="IPR036390">
    <property type="entry name" value="WH_DNA-bd_sf"/>
</dbReference>
<keyword evidence="3" id="KW-0378">Hydrolase</keyword>
<dbReference type="GO" id="GO:0008235">
    <property type="term" value="F:metalloexopeptidase activity"/>
    <property type="evidence" value="ECO:0007669"/>
    <property type="project" value="TreeGrafter"/>
</dbReference>
<dbReference type="GO" id="GO:0006508">
    <property type="term" value="P:proteolysis"/>
    <property type="evidence" value="ECO:0007669"/>
    <property type="project" value="UniProtKB-KW"/>
</dbReference>
<evidence type="ECO:0000256" key="3">
    <source>
        <dbReference type="ARBA" id="ARBA00022801"/>
    </source>
</evidence>
<dbReference type="InterPro" id="IPR036388">
    <property type="entry name" value="WH-like_DNA-bd_sf"/>
</dbReference>
<dbReference type="InterPro" id="IPR036005">
    <property type="entry name" value="Creatinase/aminopeptidase-like"/>
</dbReference>
<dbReference type="PANTHER" id="PTHR45777">
    <property type="entry name" value="METHIONINE AMINOPEPTIDASE 2"/>
    <property type="match status" value="1"/>
</dbReference>
<keyword evidence="2" id="KW-0645">Protease</keyword>
<reference evidence="4" key="1">
    <citation type="submission" date="2021-01" db="EMBL/GenBank/DDBJ databases">
        <authorList>
            <person name="Corre E."/>
            <person name="Pelletier E."/>
            <person name="Niang G."/>
            <person name="Scheremetjew M."/>
            <person name="Finn R."/>
            <person name="Kale V."/>
            <person name="Holt S."/>
            <person name="Cochrane G."/>
            <person name="Meng A."/>
            <person name="Brown T."/>
            <person name="Cohen L."/>
        </authorList>
    </citation>
    <scope>NUCLEOTIDE SEQUENCE</scope>
    <source>
        <strain evidence="4">B593</strain>
    </source>
</reference>
<evidence type="ECO:0000256" key="1">
    <source>
        <dbReference type="ARBA" id="ARBA00022438"/>
    </source>
</evidence>
<dbReference type="PANTHER" id="PTHR45777:SF2">
    <property type="entry name" value="METHIONINE AMINOPEPTIDASE 2"/>
    <property type="match status" value="1"/>
</dbReference>
<dbReference type="EMBL" id="HBEH01000543">
    <property type="protein sequence ID" value="CAD8343743.1"/>
    <property type="molecule type" value="Transcribed_RNA"/>
</dbReference>
<dbReference type="SUPFAM" id="SSF55920">
    <property type="entry name" value="Creatinase/aminopeptidase"/>
    <property type="match status" value="1"/>
</dbReference>
<accession>A0A7R9ZTZ3</accession>
<dbReference type="GO" id="GO:0004177">
    <property type="term" value="F:aminopeptidase activity"/>
    <property type="evidence" value="ECO:0007669"/>
    <property type="project" value="UniProtKB-KW"/>
</dbReference>
<name>A0A7R9ZTZ3_9STRA</name>
<evidence type="ECO:0000256" key="2">
    <source>
        <dbReference type="ARBA" id="ARBA00022670"/>
    </source>
</evidence>
<evidence type="ECO:0000313" key="4">
    <source>
        <dbReference type="EMBL" id="CAD8343743.1"/>
    </source>
</evidence>
<dbReference type="AlphaFoldDB" id="A0A7R9ZTZ3"/>
<evidence type="ECO:0008006" key="5">
    <source>
        <dbReference type="Google" id="ProtNLM"/>
    </source>
</evidence>
<keyword evidence="1" id="KW-0031">Aminopeptidase</keyword>
<dbReference type="InterPro" id="IPR050247">
    <property type="entry name" value="Met_Aminopeptidase_Type2"/>
</dbReference>